<reference evidence="1 2" key="1">
    <citation type="submission" date="2013-09" db="EMBL/GenBank/DDBJ databases">
        <title>Corchorus capsularis genome sequencing.</title>
        <authorList>
            <person name="Alam M."/>
            <person name="Haque M.S."/>
            <person name="Islam M.S."/>
            <person name="Emdad E.M."/>
            <person name="Islam M.M."/>
            <person name="Ahmed B."/>
            <person name="Halim A."/>
            <person name="Hossen Q.M.M."/>
            <person name="Hossain M.Z."/>
            <person name="Ahmed R."/>
            <person name="Khan M.M."/>
            <person name="Islam R."/>
            <person name="Rashid M.M."/>
            <person name="Khan S.A."/>
            <person name="Rahman M.S."/>
            <person name="Alam M."/>
        </authorList>
    </citation>
    <scope>NUCLEOTIDE SEQUENCE [LARGE SCALE GENOMIC DNA]</scope>
    <source>
        <strain evidence="2">cv. CVL-1</strain>
        <tissue evidence="1">Whole seedling</tissue>
    </source>
</reference>
<dbReference type="AlphaFoldDB" id="A0A1R3GMB5"/>
<accession>A0A1R3GMB5</accession>
<evidence type="ECO:0000313" key="2">
    <source>
        <dbReference type="Proteomes" id="UP000188268"/>
    </source>
</evidence>
<evidence type="ECO:0000313" key="1">
    <source>
        <dbReference type="EMBL" id="OMO59233.1"/>
    </source>
</evidence>
<protein>
    <submittedName>
        <fullName evidence="1">Uncharacterized protein</fullName>
    </submittedName>
</protein>
<sequence>MRSILGVSVAFGAVYCFPRCVYAMDGLDILVDDSRMESFDAPEGEDDQLKLWISGIDICAKSLIFTDLSDNYFSMQPVYASKVDVQDYKLFCLARVEIEDQKLRLIGILGGWWTLPSSLGIYFIRQEQCSDLQPAVDNLHQLDFNQKNMDCKACLLIEEGDWKDVPSDHQAHERKAYCC</sequence>
<dbReference type="Proteomes" id="UP000188268">
    <property type="component" value="Unassembled WGS sequence"/>
</dbReference>
<dbReference type="OrthoDB" id="748084at2759"/>
<proteinExistence type="predicted"/>
<keyword evidence="2" id="KW-1185">Reference proteome</keyword>
<dbReference type="Gramene" id="OMO59233">
    <property type="protein sequence ID" value="OMO59233"/>
    <property type="gene ID" value="CCACVL1_24978"/>
</dbReference>
<dbReference type="EMBL" id="AWWV01014005">
    <property type="protein sequence ID" value="OMO59233.1"/>
    <property type="molecule type" value="Genomic_DNA"/>
</dbReference>
<organism evidence="1 2">
    <name type="scientific">Corchorus capsularis</name>
    <name type="common">Jute</name>
    <dbReference type="NCBI Taxonomy" id="210143"/>
    <lineage>
        <taxon>Eukaryota</taxon>
        <taxon>Viridiplantae</taxon>
        <taxon>Streptophyta</taxon>
        <taxon>Embryophyta</taxon>
        <taxon>Tracheophyta</taxon>
        <taxon>Spermatophyta</taxon>
        <taxon>Magnoliopsida</taxon>
        <taxon>eudicotyledons</taxon>
        <taxon>Gunneridae</taxon>
        <taxon>Pentapetalae</taxon>
        <taxon>rosids</taxon>
        <taxon>malvids</taxon>
        <taxon>Malvales</taxon>
        <taxon>Malvaceae</taxon>
        <taxon>Grewioideae</taxon>
        <taxon>Apeibeae</taxon>
        <taxon>Corchorus</taxon>
    </lineage>
</organism>
<comment type="caution">
    <text evidence="1">The sequence shown here is derived from an EMBL/GenBank/DDBJ whole genome shotgun (WGS) entry which is preliminary data.</text>
</comment>
<gene>
    <name evidence="1" type="ORF">CCACVL1_24978</name>
</gene>
<name>A0A1R3GMB5_COCAP</name>